<feature type="region of interest" description="Disordered" evidence="9">
    <location>
        <begin position="247"/>
        <end position="266"/>
    </location>
</feature>
<proteinExistence type="predicted"/>
<dbReference type="Proteomes" id="UP000800040">
    <property type="component" value="Unassembled WGS sequence"/>
</dbReference>
<gene>
    <name evidence="11" type="ORF">BDW02DRAFT_616512</name>
</gene>
<keyword evidence="12" id="KW-1185">Reference proteome</keyword>
<feature type="domain" description="C2H2-type" evidence="10">
    <location>
        <begin position="448"/>
        <end position="470"/>
    </location>
</feature>
<keyword evidence="5" id="KW-0805">Transcription regulation</keyword>
<evidence type="ECO:0000256" key="5">
    <source>
        <dbReference type="ARBA" id="ARBA00023015"/>
    </source>
</evidence>
<dbReference type="InterPro" id="IPR013087">
    <property type="entry name" value="Znf_C2H2_type"/>
</dbReference>
<feature type="domain" description="C2H2-type" evidence="10">
    <location>
        <begin position="419"/>
        <end position="448"/>
    </location>
</feature>
<keyword evidence="7" id="KW-0539">Nucleus</keyword>
<evidence type="ECO:0000256" key="4">
    <source>
        <dbReference type="ARBA" id="ARBA00022833"/>
    </source>
</evidence>
<feature type="domain" description="C2H2-type" evidence="10">
    <location>
        <begin position="123"/>
        <end position="151"/>
    </location>
</feature>
<comment type="subcellular location">
    <subcellularLocation>
        <location evidence="1">Nucleus</location>
    </subcellularLocation>
</comment>
<dbReference type="SUPFAM" id="SSF57667">
    <property type="entry name" value="beta-beta-alpha zinc fingers"/>
    <property type="match status" value="1"/>
</dbReference>
<feature type="compositionally biased region" description="Low complexity" evidence="9">
    <location>
        <begin position="309"/>
        <end position="320"/>
    </location>
</feature>
<dbReference type="GO" id="GO:0006357">
    <property type="term" value="P:regulation of transcription by RNA polymerase II"/>
    <property type="evidence" value="ECO:0007669"/>
    <property type="project" value="TreeGrafter"/>
</dbReference>
<dbReference type="Gene3D" id="3.30.160.60">
    <property type="entry name" value="Classic Zinc Finger"/>
    <property type="match status" value="2"/>
</dbReference>
<dbReference type="AlphaFoldDB" id="A0A6A5KKQ2"/>
<evidence type="ECO:0000256" key="6">
    <source>
        <dbReference type="ARBA" id="ARBA00023163"/>
    </source>
</evidence>
<dbReference type="PANTHER" id="PTHR46179:SF13">
    <property type="entry name" value="C2H2-TYPE DOMAIN-CONTAINING PROTEIN"/>
    <property type="match status" value="1"/>
</dbReference>
<dbReference type="PROSITE" id="PS00028">
    <property type="entry name" value="ZINC_FINGER_C2H2_1"/>
    <property type="match status" value="3"/>
</dbReference>
<evidence type="ECO:0000256" key="3">
    <source>
        <dbReference type="ARBA" id="ARBA00022771"/>
    </source>
</evidence>
<evidence type="ECO:0000313" key="12">
    <source>
        <dbReference type="Proteomes" id="UP000800040"/>
    </source>
</evidence>
<accession>A0A6A5KKQ2</accession>
<keyword evidence="2" id="KW-0479">Metal-binding</keyword>
<name>A0A6A5KKQ2_9PLEO</name>
<evidence type="ECO:0000256" key="2">
    <source>
        <dbReference type="ARBA" id="ARBA00022723"/>
    </source>
</evidence>
<reference evidence="11" key="1">
    <citation type="submission" date="2020-01" db="EMBL/GenBank/DDBJ databases">
        <authorList>
            <consortium name="DOE Joint Genome Institute"/>
            <person name="Haridas S."/>
            <person name="Albert R."/>
            <person name="Binder M."/>
            <person name="Bloem J."/>
            <person name="Labutti K."/>
            <person name="Salamov A."/>
            <person name="Andreopoulos B."/>
            <person name="Baker S.E."/>
            <person name="Barry K."/>
            <person name="Bills G."/>
            <person name="Bluhm B.H."/>
            <person name="Cannon C."/>
            <person name="Castanera R."/>
            <person name="Culley D.E."/>
            <person name="Daum C."/>
            <person name="Ezra D."/>
            <person name="Gonzalez J.B."/>
            <person name="Henrissat B."/>
            <person name="Kuo A."/>
            <person name="Liang C."/>
            <person name="Lipzen A."/>
            <person name="Lutzoni F."/>
            <person name="Magnuson J."/>
            <person name="Mondo S."/>
            <person name="Nolan M."/>
            <person name="Ohm R."/>
            <person name="Pangilinan J."/>
            <person name="Park H.-J."/>
            <person name="Ramirez L."/>
            <person name="Alfaro M."/>
            <person name="Sun H."/>
            <person name="Tritt A."/>
            <person name="Yoshinaga Y."/>
            <person name="Zwiers L.-H."/>
            <person name="Turgeon B.G."/>
            <person name="Goodwin S.B."/>
            <person name="Spatafora J.W."/>
            <person name="Crous P.W."/>
            <person name="Grigoriev I.V."/>
        </authorList>
    </citation>
    <scope>NUCLEOTIDE SEQUENCE</scope>
    <source>
        <strain evidence="11">P77</strain>
    </source>
</reference>
<evidence type="ECO:0000256" key="9">
    <source>
        <dbReference type="SAM" id="MobiDB-lite"/>
    </source>
</evidence>
<dbReference type="GO" id="GO:0005634">
    <property type="term" value="C:nucleus"/>
    <property type="evidence" value="ECO:0007669"/>
    <property type="project" value="UniProtKB-SubCell"/>
</dbReference>
<evidence type="ECO:0000256" key="8">
    <source>
        <dbReference type="PROSITE-ProRule" id="PRU00042"/>
    </source>
</evidence>
<evidence type="ECO:0000256" key="7">
    <source>
        <dbReference type="ARBA" id="ARBA00023242"/>
    </source>
</evidence>
<dbReference type="OrthoDB" id="8117402at2759"/>
<dbReference type="PANTHER" id="PTHR46179">
    <property type="entry name" value="ZINC FINGER PROTEIN"/>
    <property type="match status" value="1"/>
</dbReference>
<dbReference type="EMBL" id="ML975275">
    <property type="protein sequence ID" value="KAF1836292.1"/>
    <property type="molecule type" value="Genomic_DNA"/>
</dbReference>
<feature type="region of interest" description="Disordered" evidence="9">
    <location>
        <begin position="305"/>
        <end position="338"/>
    </location>
</feature>
<evidence type="ECO:0000313" key="11">
    <source>
        <dbReference type="EMBL" id="KAF1836292.1"/>
    </source>
</evidence>
<feature type="compositionally biased region" description="Polar residues" evidence="9">
    <location>
        <begin position="321"/>
        <end position="338"/>
    </location>
</feature>
<dbReference type="InterPro" id="IPR036236">
    <property type="entry name" value="Znf_C2H2_sf"/>
</dbReference>
<dbReference type="GO" id="GO:0008270">
    <property type="term" value="F:zinc ion binding"/>
    <property type="evidence" value="ECO:0007669"/>
    <property type="project" value="UniProtKB-KW"/>
</dbReference>
<organism evidence="11 12">
    <name type="scientific">Decorospora gaudefroyi</name>
    <dbReference type="NCBI Taxonomy" id="184978"/>
    <lineage>
        <taxon>Eukaryota</taxon>
        <taxon>Fungi</taxon>
        <taxon>Dikarya</taxon>
        <taxon>Ascomycota</taxon>
        <taxon>Pezizomycotina</taxon>
        <taxon>Dothideomycetes</taxon>
        <taxon>Pleosporomycetidae</taxon>
        <taxon>Pleosporales</taxon>
        <taxon>Pleosporineae</taxon>
        <taxon>Pleosporaceae</taxon>
        <taxon>Decorospora</taxon>
    </lineage>
</organism>
<feature type="region of interest" description="Disordered" evidence="9">
    <location>
        <begin position="30"/>
        <end position="57"/>
    </location>
</feature>
<evidence type="ECO:0000256" key="1">
    <source>
        <dbReference type="ARBA" id="ARBA00004123"/>
    </source>
</evidence>
<keyword evidence="6" id="KW-0804">Transcription</keyword>
<keyword evidence="4" id="KW-0862">Zinc</keyword>
<dbReference type="InterPro" id="IPR051061">
    <property type="entry name" value="Zinc_finger_trans_reg"/>
</dbReference>
<dbReference type="PROSITE" id="PS50157">
    <property type="entry name" value="ZINC_FINGER_C2H2_2"/>
    <property type="match status" value="3"/>
</dbReference>
<feature type="compositionally biased region" description="Basic and acidic residues" evidence="9">
    <location>
        <begin position="43"/>
        <end position="57"/>
    </location>
</feature>
<protein>
    <recommendedName>
        <fullName evidence="10">C2H2-type domain-containing protein</fullName>
    </recommendedName>
</protein>
<sequence>MLPEVPKDNGYCVQFLAFLRQPTIEDFPGHSCQSKTRTPVFRNEQRRREHNTGDAKMDASLPQTERVKCTYKECDLQFESEKVMRFHKKNSAEHDYCCRCDEDFDCFEDYAQHKILKPDIHNKACRVCGDEFKSTSGLKRHIDLNHRLDQKLTCVGCQTSFYRAFLFIEHLEFGHCNVITSSEFQGYIVHKSLIMELLRNGPRLQRFEQKTSKYKAVADYEEEGGVELEGELLGDDEQMEEISFQALKPDTPPETPITTEGIPYPPLPSQAKIVRDMEEVTSDLGGVSLNGDDETETSIVVGSRMAATSSAHSMPGSSPSQNGCSTRDPSSIYNGSSIQNSSVLSTDLEPKAWGGHNGKSSSAVLFPNAKPTPTEFSVVTHDQAMEQEHGMNIMQTRFWDPMSTDWMPEKFFDAVLDQYYCPFVCEQTFPIAGDLNRHILKDHRVTRMKCPRCLKYFQSSTALMAHCESHGSRCQINKAEDFNIFLDRLSGGFLGVEEKVRPDHLNNGEVMVKNPDTGHMEMYRPVVARYLQYRVTTPPGWKKPVRPAAQFGGIPKTDPW</sequence>
<keyword evidence="3 8" id="KW-0863">Zinc-finger</keyword>
<dbReference type="SMART" id="SM00355">
    <property type="entry name" value="ZnF_C2H2"/>
    <property type="match status" value="5"/>
</dbReference>
<evidence type="ECO:0000259" key="10">
    <source>
        <dbReference type="PROSITE" id="PS50157"/>
    </source>
</evidence>